<dbReference type="Proteomes" id="UP001164748">
    <property type="component" value="Plasmid unnamed"/>
</dbReference>
<evidence type="ECO:0000259" key="2">
    <source>
        <dbReference type="Pfam" id="PF00496"/>
    </source>
</evidence>
<gene>
    <name evidence="4" type="ORF">N8M53_15185</name>
</gene>
<proteinExistence type="predicted"/>
<dbReference type="EMBL" id="CP114589">
    <property type="protein sequence ID" value="WBA10149.1"/>
    <property type="molecule type" value="Genomic_DNA"/>
</dbReference>
<dbReference type="AlphaFoldDB" id="A0AA47KNK1"/>
<name>A0AA47KNK1_9GAMM</name>
<accession>A0AA47KNK1</accession>
<evidence type="ECO:0000313" key="4">
    <source>
        <dbReference type="EMBL" id="WBA10149.1"/>
    </source>
</evidence>
<reference evidence="4" key="1">
    <citation type="submission" date="2022-09" db="EMBL/GenBank/DDBJ databases">
        <authorList>
            <person name="Li Z.-J."/>
        </authorList>
    </citation>
    <scope>NUCLEOTIDE SEQUENCE</scope>
    <source>
        <strain evidence="4">TGB11</strain>
        <plasmid evidence="4">unnamed</plasmid>
    </source>
</reference>
<feature type="domain" description="Solute-binding protein family 5" evidence="2">
    <location>
        <begin position="165"/>
        <end position="309"/>
    </location>
</feature>
<evidence type="ECO:0000259" key="3">
    <source>
        <dbReference type="Pfam" id="PF12793"/>
    </source>
</evidence>
<dbReference type="Gene3D" id="3.40.190.10">
    <property type="entry name" value="Periplasmic binding protein-like II"/>
    <property type="match status" value="1"/>
</dbReference>
<evidence type="ECO:0000256" key="1">
    <source>
        <dbReference type="ARBA" id="ARBA00023125"/>
    </source>
</evidence>
<dbReference type="SUPFAM" id="SSF53850">
    <property type="entry name" value="Periplasmic binding protein-like II"/>
    <property type="match status" value="1"/>
</dbReference>
<dbReference type="InterPro" id="IPR025370">
    <property type="entry name" value="SgrR_HTH_N"/>
</dbReference>
<geneLocation type="plasmid" evidence="4 5">
    <name>unnamed</name>
</geneLocation>
<dbReference type="CDD" id="cd08507">
    <property type="entry name" value="PBP2_SgrR_like"/>
    <property type="match status" value="1"/>
</dbReference>
<feature type="domain" description="Transcriptional regulator SgrR N-terminal HTH" evidence="3">
    <location>
        <begin position="5"/>
        <end position="119"/>
    </location>
</feature>
<dbReference type="Pfam" id="PF12793">
    <property type="entry name" value="SgrR_N"/>
    <property type="match status" value="1"/>
</dbReference>
<organism evidence="4 5">
    <name type="scientific">Salinivibrio kushneri</name>
    <dbReference type="NCBI Taxonomy" id="1908198"/>
    <lineage>
        <taxon>Bacteria</taxon>
        <taxon>Pseudomonadati</taxon>
        <taxon>Pseudomonadota</taxon>
        <taxon>Gammaproteobacteria</taxon>
        <taxon>Vibrionales</taxon>
        <taxon>Vibrionaceae</taxon>
        <taxon>Salinivibrio</taxon>
    </lineage>
</organism>
<protein>
    <submittedName>
        <fullName evidence="4">SgrR family transcriptional regulator</fullName>
    </submittedName>
</protein>
<dbReference type="PANTHER" id="PTHR30290:SF72">
    <property type="entry name" value="HTH-TYPE TRANSCRIPTIONAL REGULATOR SGRR"/>
    <property type="match status" value="1"/>
</dbReference>
<dbReference type="Pfam" id="PF00496">
    <property type="entry name" value="SBP_bac_5"/>
    <property type="match status" value="1"/>
</dbReference>
<dbReference type="GO" id="GO:1904680">
    <property type="term" value="F:peptide transmembrane transporter activity"/>
    <property type="evidence" value="ECO:0007669"/>
    <property type="project" value="TreeGrafter"/>
</dbReference>
<evidence type="ECO:0000313" key="5">
    <source>
        <dbReference type="Proteomes" id="UP001164748"/>
    </source>
</evidence>
<sequence>MSGQRLRAQFTRLYHHFNGDDTDTTLQAVADILACTRRNARMVLSKLEEQGWLTWQPSVGRGKLSRLAFLRSEIALREEQAAHWLGQGKMDQALACLDHDSTKLAALIQKQMGPSTQNGRQIVRLPYYRQLETLDPCKPLRRSEQHIVGQIFNGLVRYGDSERVVAPDLAHHWEAVSATHWRFYLRPGVRFHDGRLMGEQDVIASLSNLSTRRFFAHLLRVESPGPRMIDVYLSSPDPRFDHTLTLPEAVVRPAERQKSKQCDDQPIGTGPYRVVEKQPHRLVLEAFDEYFGYRALTDEIQIMVFDEAAMCYLTPSTSLTPERLASHQTKLSQKLEMDQGAGYLLLNCRDGLAKQAAWREYLHAKLSSLQLLPRLAHCGMGEYRLFNAYGLMPGWMHHEQGDAAPSAPAPTSLTVAYLSEHPLYPIIAKAMQAHLSEDGIQVNTLALSSADYFSGQHGRKIDIWLGALSFGERGQAGLFNWLGTHDLILSACTDHMLETIDAYTQRWRETQDDGCAENLARHLVAHQMVPLFHIWMGVMATPDLQDVASNAVGWFDFKSVWHKPH</sequence>
<dbReference type="InterPro" id="IPR039424">
    <property type="entry name" value="SBP_5"/>
</dbReference>
<dbReference type="PANTHER" id="PTHR30290">
    <property type="entry name" value="PERIPLASMIC BINDING COMPONENT OF ABC TRANSPORTER"/>
    <property type="match status" value="1"/>
</dbReference>
<keyword evidence="1" id="KW-0238">DNA-binding</keyword>
<dbReference type="InterPro" id="IPR000914">
    <property type="entry name" value="SBP_5_dom"/>
</dbReference>
<dbReference type="GO" id="GO:0003677">
    <property type="term" value="F:DNA binding"/>
    <property type="evidence" value="ECO:0007669"/>
    <property type="project" value="UniProtKB-KW"/>
</dbReference>
<keyword evidence="4" id="KW-0614">Plasmid</keyword>
<dbReference type="GO" id="GO:0015833">
    <property type="term" value="P:peptide transport"/>
    <property type="evidence" value="ECO:0007669"/>
    <property type="project" value="TreeGrafter"/>
</dbReference>
<dbReference type="RefSeq" id="WP_269580185.1">
    <property type="nucleotide sequence ID" value="NZ_CP114589.1"/>
</dbReference>